<dbReference type="EMBL" id="BMQA01000013">
    <property type="protein sequence ID" value="GGJ27868.1"/>
    <property type="molecule type" value="Genomic_DNA"/>
</dbReference>
<feature type="compositionally biased region" description="Basic and acidic residues" evidence="1">
    <location>
        <begin position="79"/>
        <end position="89"/>
    </location>
</feature>
<dbReference type="Proteomes" id="UP000657574">
    <property type="component" value="Unassembled WGS sequence"/>
</dbReference>
<reference evidence="2" key="1">
    <citation type="journal article" date="2014" name="Int. J. Syst. Evol. Microbiol.">
        <title>Complete genome sequence of Corynebacterium casei LMG S-19264T (=DSM 44701T), isolated from a smear-ripened cheese.</title>
        <authorList>
            <consortium name="US DOE Joint Genome Institute (JGI-PGF)"/>
            <person name="Walter F."/>
            <person name="Albersmeier A."/>
            <person name="Kalinowski J."/>
            <person name="Ruckert C."/>
        </authorList>
    </citation>
    <scope>NUCLEOTIDE SEQUENCE</scope>
    <source>
        <strain evidence="2">JCM 3086</strain>
    </source>
</reference>
<evidence type="ECO:0000256" key="1">
    <source>
        <dbReference type="SAM" id="MobiDB-lite"/>
    </source>
</evidence>
<keyword evidence="3" id="KW-1185">Reference proteome</keyword>
<accession>A0A917KVG5</accession>
<organism evidence="2 3">
    <name type="scientific">Streptomyces brasiliensis</name>
    <dbReference type="NCBI Taxonomy" id="1954"/>
    <lineage>
        <taxon>Bacteria</taxon>
        <taxon>Bacillati</taxon>
        <taxon>Actinomycetota</taxon>
        <taxon>Actinomycetes</taxon>
        <taxon>Kitasatosporales</taxon>
        <taxon>Streptomycetaceae</taxon>
        <taxon>Streptomyces</taxon>
    </lineage>
</organism>
<sequence>MEPAKQQVAVRGVIVELFGEAGRLIDVLDDDPLVEDAAERLAFDEFAGQSVADQSGAALLGGLTAADLQFHEFARAHAGDRRQCEDRRGAGNLRAPRRQQGSRSSR</sequence>
<protein>
    <submittedName>
        <fullName evidence="2">Uncharacterized protein</fullName>
    </submittedName>
</protein>
<evidence type="ECO:0000313" key="2">
    <source>
        <dbReference type="EMBL" id="GGJ27868.1"/>
    </source>
</evidence>
<proteinExistence type="predicted"/>
<name>A0A917KVG5_9ACTN</name>
<feature type="region of interest" description="Disordered" evidence="1">
    <location>
        <begin position="79"/>
        <end position="106"/>
    </location>
</feature>
<dbReference type="AlphaFoldDB" id="A0A917KVG5"/>
<comment type="caution">
    <text evidence="2">The sequence shown here is derived from an EMBL/GenBank/DDBJ whole genome shotgun (WGS) entry which is preliminary data.</text>
</comment>
<evidence type="ECO:0000313" key="3">
    <source>
        <dbReference type="Proteomes" id="UP000657574"/>
    </source>
</evidence>
<gene>
    <name evidence="2" type="ORF">GCM10010121_043990</name>
</gene>
<reference evidence="2" key="2">
    <citation type="submission" date="2020-09" db="EMBL/GenBank/DDBJ databases">
        <authorList>
            <person name="Sun Q."/>
            <person name="Ohkuma M."/>
        </authorList>
    </citation>
    <scope>NUCLEOTIDE SEQUENCE</scope>
    <source>
        <strain evidence="2">JCM 3086</strain>
    </source>
</reference>